<gene>
    <name evidence="2" type="ORF">PUN28_006681</name>
</gene>
<evidence type="ECO:0000313" key="2">
    <source>
        <dbReference type="EMBL" id="KAL0121314.1"/>
    </source>
</evidence>
<dbReference type="AlphaFoldDB" id="A0AAW2FZA2"/>
<evidence type="ECO:0000313" key="3">
    <source>
        <dbReference type="Proteomes" id="UP001430953"/>
    </source>
</evidence>
<evidence type="ECO:0000256" key="1">
    <source>
        <dbReference type="SAM" id="MobiDB-lite"/>
    </source>
</evidence>
<name>A0AAW2FZA2_9HYME</name>
<feature type="compositionally biased region" description="Basic and acidic residues" evidence="1">
    <location>
        <begin position="32"/>
        <end position="44"/>
    </location>
</feature>
<protein>
    <submittedName>
        <fullName evidence="2">Uncharacterized protein</fullName>
    </submittedName>
</protein>
<organism evidence="2 3">
    <name type="scientific">Cardiocondyla obscurior</name>
    <dbReference type="NCBI Taxonomy" id="286306"/>
    <lineage>
        <taxon>Eukaryota</taxon>
        <taxon>Metazoa</taxon>
        <taxon>Ecdysozoa</taxon>
        <taxon>Arthropoda</taxon>
        <taxon>Hexapoda</taxon>
        <taxon>Insecta</taxon>
        <taxon>Pterygota</taxon>
        <taxon>Neoptera</taxon>
        <taxon>Endopterygota</taxon>
        <taxon>Hymenoptera</taxon>
        <taxon>Apocrita</taxon>
        <taxon>Aculeata</taxon>
        <taxon>Formicoidea</taxon>
        <taxon>Formicidae</taxon>
        <taxon>Myrmicinae</taxon>
        <taxon>Cardiocondyla</taxon>
    </lineage>
</organism>
<sequence>MENNGLVKIQWSRHALRILGSYDLVQREMHSKSIPDTEVTERGGSRTSAPARARSLKRGPSGGKRGRKRGNHLSREANPIMIHHRQFASGATANAIVEPKLNSSARLIGWDSPYSINRRDNRRCRWWRSPAPRP</sequence>
<proteinExistence type="predicted"/>
<dbReference type="EMBL" id="JADYXP020000006">
    <property type="protein sequence ID" value="KAL0121314.1"/>
    <property type="molecule type" value="Genomic_DNA"/>
</dbReference>
<reference evidence="2 3" key="1">
    <citation type="submission" date="2023-03" db="EMBL/GenBank/DDBJ databases">
        <title>High recombination rates correlate with genetic variation in Cardiocondyla obscurior ants.</title>
        <authorList>
            <person name="Errbii M."/>
        </authorList>
    </citation>
    <scope>NUCLEOTIDE SEQUENCE [LARGE SCALE GENOMIC DNA]</scope>
    <source>
        <strain evidence="2">Alpha-2009</strain>
        <tissue evidence="2">Whole body</tissue>
    </source>
</reference>
<comment type="caution">
    <text evidence="2">The sequence shown here is derived from an EMBL/GenBank/DDBJ whole genome shotgun (WGS) entry which is preliminary data.</text>
</comment>
<accession>A0AAW2FZA2</accession>
<dbReference type="Proteomes" id="UP001430953">
    <property type="component" value="Unassembled WGS sequence"/>
</dbReference>
<keyword evidence="3" id="KW-1185">Reference proteome</keyword>
<feature type="region of interest" description="Disordered" evidence="1">
    <location>
        <begin position="32"/>
        <end position="77"/>
    </location>
</feature>